<feature type="transmembrane region" description="Helical" evidence="9">
    <location>
        <begin position="406"/>
        <end position="425"/>
    </location>
</feature>
<dbReference type="GO" id="GO:0005886">
    <property type="term" value="C:plasma membrane"/>
    <property type="evidence" value="ECO:0007669"/>
    <property type="project" value="TreeGrafter"/>
</dbReference>
<dbReference type="Gene3D" id="2.70.130.10">
    <property type="entry name" value="Mannose-6-phosphate receptor binding domain"/>
    <property type="match status" value="1"/>
</dbReference>
<feature type="transmembrane region" description="Helical" evidence="9">
    <location>
        <begin position="230"/>
        <end position="247"/>
    </location>
</feature>
<feature type="transmembrane region" description="Helical" evidence="9">
    <location>
        <begin position="338"/>
        <end position="359"/>
    </location>
</feature>
<feature type="signal peptide" evidence="10">
    <location>
        <begin position="1"/>
        <end position="21"/>
    </location>
</feature>
<feature type="transmembrane region" description="Helical" evidence="9">
    <location>
        <begin position="254"/>
        <end position="271"/>
    </location>
</feature>
<dbReference type="Proteomes" id="UP000039865">
    <property type="component" value="Unassembled WGS sequence"/>
</dbReference>
<dbReference type="PANTHER" id="PTHR31247:SF5">
    <property type="entry name" value="DUF4203 DOMAIN-CONTAINING PROTEIN"/>
    <property type="match status" value="1"/>
</dbReference>
<dbReference type="GO" id="GO:0030659">
    <property type="term" value="C:cytoplasmic vesicle membrane"/>
    <property type="evidence" value="ECO:0007669"/>
    <property type="project" value="UniProtKB-SubCell"/>
</dbReference>
<comment type="similarity">
    <text evidence="2">Belongs to the TMEM198 family.</text>
</comment>
<sequence>MFSKATTVALLLLATSIPSSLQNTAKVAAAKFLMQSFELYQSDPVHTQQVHSHHVQEQSKPITPVEFFEVQYRCQYMSGLNFYDLKPLALVKDSYKFTKDVNDFYVSFCNDLPDDQSCSTKTMVTRYDIAGGNCQVLSGSDPTKDADFDPLEEDKDSGLKITYNSGNKKDGCSGEPSFQIQISCDKDVESTEDYTIDDSGCYPILKFSHKTGCKIGNLSGLWQWFTKNKWFMFVAFLIIGSILCFLGRTLFRPVLFIAGMILAISLVWIIFYSTFLNENTKPWVGWVVLVGALIFGLIIGCLMVKLVKLGAFILAAWGGYALGLLVYNAFLYKMNSNTGFWCFTVGMALVFGILALFFFDHILIHATALAGSFLVINGIGLVAGRYQNPFTIADEINNGVKDNIDPIFYAYLAGNLVLYVLGMLFQYRQKRGDKVNGKDPYSRLR</sequence>
<feature type="transmembrane region" description="Helical" evidence="9">
    <location>
        <begin position="283"/>
        <end position="304"/>
    </location>
</feature>
<dbReference type="GO" id="GO:0000139">
    <property type="term" value="C:Golgi membrane"/>
    <property type="evidence" value="ECO:0007669"/>
    <property type="project" value="UniProtKB-SubCell"/>
</dbReference>
<dbReference type="InterPro" id="IPR040236">
    <property type="entry name" value="TMEM198"/>
</dbReference>
<keyword evidence="4 10" id="KW-0732">Signal</keyword>
<evidence type="ECO:0000259" key="11">
    <source>
        <dbReference type="PROSITE" id="PS51914"/>
    </source>
</evidence>
<comment type="subcellular location">
    <subcellularLocation>
        <location evidence="1">Membrane</location>
        <topology evidence="1">Multi-pass membrane protein</topology>
    </subcellularLocation>
</comment>
<dbReference type="PANTHER" id="PTHR31247">
    <property type="entry name" value="TRANSMEMBRANE PROTEIN 198 FAMILY MEMBER"/>
    <property type="match status" value="1"/>
</dbReference>
<evidence type="ECO:0000313" key="12">
    <source>
        <dbReference type="EMBL" id="CDW89301.1"/>
    </source>
</evidence>
<evidence type="ECO:0000256" key="7">
    <source>
        <dbReference type="ARBA" id="ARBA00023157"/>
    </source>
</evidence>
<dbReference type="GO" id="GO:0031966">
    <property type="term" value="C:mitochondrial membrane"/>
    <property type="evidence" value="ECO:0007669"/>
    <property type="project" value="UniProtKB-SubCell"/>
</dbReference>
<keyword evidence="6 9" id="KW-0472">Membrane</keyword>
<evidence type="ECO:0000256" key="8">
    <source>
        <dbReference type="ARBA" id="ARBA00049737"/>
    </source>
</evidence>
<protein>
    <recommendedName>
        <fullName evidence="8">Transmembrane protein 198</fullName>
    </recommendedName>
</protein>
<dbReference type="OrthoDB" id="102260at2759"/>
<keyword evidence="7" id="KW-1015">Disulfide bond</keyword>
<dbReference type="PROSITE" id="PS51914">
    <property type="entry name" value="MRH"/>
    <property type="match status" value="1"/>
</dbReference>
<dbReference type="InParanoid" id="A0A078B4X0"/>
<feature type="domain" description="MRH" evidence="11">
    <location>
        <begin position="72"/>
        <end position="215"/>
    </location>
</feature>
<organism evidence="12 13">
    <name type="scientific">Stylonychia lemnae</name>
    <name type="common">Ciliate</name>
    <dbReference type="NCBI Taxonomy" id="5949"/>
    <lineage>
        <taxon>Eukaryota</taxon>
        <taxon>Sar</taxon>
        <taxon>Alveolata</taxon>
        <taxon>Ciliophora</taxon>
        <taxon>Intramacronucleata</taxon>
        <taxon>Spirotrichea</taxon>
        <taxon>Stichotrichia</taxon>
        <taxon>Sporadotrichida</taxon>
        <taxon>Oxytrichidae</taxon>
        <taxon>Stylonychinae</taxon>
        <taxon>Stylonychia</taxon>
    </lineage>
</organism>
<reference evidence="12 13" key="1">
    <citation type="submission" date="2014-06" db="EMBL/GenBank/DDBJ databases">
        <authorList>
            <person name="Swart Estienne"/>
        </authorList>
    </citation>
    <scope>NUCLEOTIDE SEQUENCE [LARGE SCALE GENOMIC DNA]</scope>
    <source>
        <strain evidence="12 13">130c</strain>
    </source>
</reference>
<evidence type="ECO:0000256" key="2">
    <source>
        <dbReference type="ARBA" id="ARBA00006244"/>
    </source>
</evidence>
<gene>
    <name evidence="12" type="primary">Contig10803.g11550</name>
    <name evidence="12" type="ORF">STYLEM_18433</name>
</gene>
<name>A0A078B4X0_STYLE</name>
<proteinExistence type="inferred from homology"/>
<evidence type="ECO:0000256" key="6">
    <source>
        <dbReference type="ARBA" id="ARBA00023136"/>
    </source>
</evidence>
<feature type="transmembrane region" description="Helical" evidence="9">
    <location>
        <begin position="366"/>
        <end position="386"/>
    </location>
</feature>
<keyword evidence="3 9" id="KW-0812">Transmembrane</keyword>
<dbReference type="AlphaFoldDB" id="A0A078B4X0"/>
<evidence type="ECO:0000256" key="10">
    <source>
        <dbReference type="SAM" id="SignalP"/>
    </source>
</evidence>
<dbReference type="SUPFAM" id="SSF50911">
    <property type="entry name" value="Mannose 6-phosphate receptor domain"/>
    <property type="match status" value="1"/>
</dbReference>
<dbReference type="InterPro" id="IPR009011">
    <property type="entry name" value="Man6P_isomerase_rcpt-bd_dom_sf"/>
</dbReference>
<dbReference type="GO" id="GO:0006914">
    <property type="term" value="P:autophagy"/>
    <property type="evidence" value="ECO:0007669"/>
    <property type="project" value="UniProtKB-KW"/>
</dbReference>
<keyword evidence="5 9" id="KW-1133">Transmembrane helix</keyword>
<evidence type="ECO:0000256" key="5">
    <source>
        <dbReference type="ARBA" id="ARBA00022989"/>
    </source>
</evidence>
<evidence type="ECO:0000256" key="4">
    <source>
        <dbReference type="ARBA" id="ARBA00022729"/>
    </source>
</evidence>
<accession>A0A078B4X0</accession>
<evidence type="ECO:0000256" key="3">
    <source>
        <dbReference type="ARBA" id="ARBA00022692"/>
    </source>
</evidence>
<feature type="chain" id="PRO_5001729856" description="Transmembrane protein 198" evidence="10">
    <location>
        <begin position="22"/>
        <end position="445"/>
    </location>
</feature>
<evidence type="ECO:0000256" key="1">
    <source>
        <dbReference type="ARBA" id="ARBA00004141"/>
    </source>
</evidence>
<dbReference type="InterPro" id="IPR025256">
    <property type="entry name" value="TM7S3/TM198-like_dom"/>
</dbReference>
<evidence type="ECO:0000313" key="13">
    <source>
        <dbReference type="Proteomes" id="UP000039865"/>
    </source>
</evidence>
<keyword evidence="13" id="KW-1185">Reference proteome</keyword>
<dbReference type="EMBL" id="CCKQ01017424">
    <property type="protein sequence ID" value="CDW89301.1"/>
    <property type="molecule type" value="Genomic_DNA"/>
</dbReference>
<feature type="transmembrane region" description="Helical" evidence="9">
    <location>
        <begin position="311"/>
        <end position="332"/>
    </location>
</feature>
<dbReference type="InterPro" id="IPR044865">
    <property type="entry name" value="MRH_dom"/>
</dbReference>
<dbReference type="Pfam" id="PF13886">
    <property type="entry name" value="TM7S3_TM198"/>
    <property type="match status" value="1"/>
</dbReference>
<evidence type="ECO:0000256" key="9">
    <source>
        <dbReference type="SAM" id="Phobius"/>
    </source>
</evidence>